<dbReference type="GO" id="GO:0017000">
    <property type="term" value="P:antibiotic biosynthetic process"/>
    <property type="evidence" value="ECO:0007669"/>
    <property type="project" value="UniProtKB-ARBA"/>
</dbReference>
<feature type="domain" description="Erythromycin biosynthesis protein CIII-like C-terminal" evidence="1">
    <location>
        <begin position="316"/>
        <end position="410"/>
    </location>
</feature>
<dbReference type="AlphaFoldDB" id="E5XV05"/>
<reference evidence="2 3" key="1">
    <citation type="journal article" date="2011" name="Stand. Genomic Sci.">
        <title>High quality draft genome sequence of Segniliparus rugosus CDC 945(T)= (ATCC BAA-974(T)).</title>
        <authorList>
            <person name="Earl A.M."/>
            <person name="Desjardins C.A."/>
            <person name="Fitzgerald M.G."/>
            <person name="Arachchi H.M."/>
            <person name="Zeng Q."/>
            <person name="Mehta T."/>
            <person name="Griggs A."/>
            <person name="Birren B.W."/>
            <person name="Toney N.C."/>
            <person name="Carr J."/>
            <person name="Posey J."/>
            <person name="Butler W.R."/>
        </authorList>
    </citation>
    <scope>NUCLEOTIDE SEQUENCE [LARGE SCALE GENOMIC DNA]</scope>
    <source>
        <strain evidence="3">ATCC BAA-974 / DSM 45345 / CCUG 50838 / CIP 108380 / JCM 13579 / CDC 945</strain>
    </source>
</reference>
<dbReference type="CDD" id="cd03784">
    <property type="entry name" value="GT1_Gtf-like"/>
    <property type="match status" value="1"/>
</dbReference>
<comment type="caution">
    <text evidence="2">The sequence shown here is derived from an EMBL/GenBank/DDBJ whole genome shotgun (WGS) entry which is preliminary data.</text>
</comment>
<dbReference type="PANTHER" id="PTHR48050">
    <property type="entry name" value="STEROL 3-BETA-GLUCOSYLTRANSFERASE"/>
    <property type="match status" value="1"/>
</dbReference>
<dbReference type="Pfam" id="PF06722">
    <property type="entry name" value="EryCIII-like_C"/>
    <property type="match status" value="1"/>
</dbReference>
<dbReference type="EMBL" id="ACZI02000001">
    <property type="protein sequence ID" value="EFV11841.1"/>
    <property type="molecule type" value="Genomic_DNA"/>
</dbReference>
<accession>E5XV05</accession>
<gene>
    <name evidence="2" type="ORF">HMPREF9336_03327</name>
</gene>
<name>E5XV05_SEGRC</name>
<evidence type="ECO:0000259" key="1">
    <source>
        <dbReference type="Pfam" id="PF06722"/>
    </source>
</evidence>
<dbReference type="RefSeq" id="WP_007472250.1">
    <property type="nucleotide sequence ID" value="NZ_KI391953.1"/>
</dbReference>
<keyword evidence="3" id="KW-1185">Reference proteome</keyword>
<dbReference type="OrthoDB" id="3253247at2"/>
<dbReference type="InterPro" id="IPR002213">
    <property type="entry name" value="UDP_glucos_trans"/>
</dbReference>
<protein>
    <recommendedName>
        <fullName evidence="1">Erythromycin biosynthesis protein CIII-like C-terminal domain-containing protein</fullName>
    </recommendedName>
</protein>
<evidence type="ECO:0000313" key="3">
    <source>
        <dbReference type="Proteomes" id="UP000004816"/>
    </source>
</evidence>
<dbReference type="STRING" id="679197.HMPREF9336_03327"/>
<dbReference type="GO" id="GO:0008194">
    <property type="term" value="F:UDP-glycosyltransferase activity"/>
    <property type="evidence" value="ECO:0007669"/>
    <property type="project" value="InterPro"/>
</dbReference>
<dbReference type="GO" id="GO:0016758">
    <property type="term" value="F:hexosyltransferase activity"/>
    <property type="evidence" value="ECO:0007669"/>
    <property type="project" value="UniProtKB-ARBA"/>
</dbReference>
<dbReference type="Gene3D" id="3.40.50.2000">
    <property type="entry name" value="Glycogen Phosphorylase B"/>
    <property type="match status" value="2"/>
</dbReference>
<evidence type="ECO:0000313" key="2">
    <source>
        <dbReference type="EMBL" id="EFV11841.1"/>
    </source>
</evidence>
<dbReference type="Proteomes" id="UP000004816">
    <property type="component" value="Unassembled WGS sequence"/>
</dbReference>
<dbReference type="eggNOG" id="COG1819">
    <property type="taxonomic scope" value="Bacteria"/>
</dbReference>
<proteinExistence type="predicted"/>
<dbReference type="SUPFAM" id="SSF53756">
    <property type="entry name" value="UDP-Glycosyltransferase/glycogen phosphorylase"/>
    <property type="match status" value="1"/>
</dbReference>
<dbReference type="PANTHER" id="PTHR48050:SF13">
    <property type="entry name" value="STEROL 3-BETA-GLUCOSYLTRANSFERASE UGT80A2"/>
    <property type="match status" value="1"/>
</dbReference>
<dbReference type="HOGENOM" id="CLU_000537_8_0_11"/>
<organism evidence="2 3">
    <name type="scientific">Segniliparus rugosus (strain ATCC BAA-974 / DSM 45345 / CCUG 50838 / CIP 108380 / JCM 13579 / CDC 945)</name>
    <dbReference type="NCBI Taxonomy" id="679197"/>
    <lineage>
        <taxon>Bacteria</taxon>
        <taxon>Bacillati</taxon>
        <taxon>Actinomycetota</taxon>
        <taxon>Actinomycetes</taxon>
        <taxon>Mycobacteriales</taxon>
        <taxon>Segniliparaceae</taxon>
        <taxon>Segniliparus</taxon>
    </lineage>
</organism>
<sequence length="439" mass="47432">MRFVVPLTGSRGDAQPVFAICRELRARGHDVVLVVAPEWLEMAEKLELSAKEMYPDIAVELSSPEAKEALASGNALRILLTNIKLLRNTVGSALERVTELAESPELASADAIVTTSLTEEIGQAIAEAKGIPLVALHPYPNRVNSKFPSMFASKMRLPGWGNKLSWVLFNLFRHIAFNLLFVTKLRRRLGLKPAWFATIAQRVRRLGAVEVQIYEPELVPGIVEEWHGKPRPFTGYPKFDESARVALGEWGGPVDEVVSWIGEGEATFFFGFGSTPMPTHTNASVVEAVSQVCQRLGVRALVNFGHGDLPEVPTGLEASVRVVGPIAHDRVFPYCAGAVIGGGVGTTTEALWAGLPTLICGVSYDQPAWGVQVQKMGVGTAMRSVDITADSLTEAIQVLRDPEVVRKAAEVGAVLRQKEASTARAAAAIEDAVLQAKAR</sequence>
<dbReference type="InterPro" id="IPR010610">
    <property type="entry name" value="EryCIII-like_C"/>
</dbReference>
<dbReference type="InterPro" id="IPR050426">
    <property type="entry name" value="Glycosyltransferase_28"/>
</dbReference>